<dbReference type="Pfam" id="PF12740">
    <property type="entry name" value="PETase"/>
    <property type="match status" value="1"/>
</dbReference>
<name>A0A1M5DS60_9FLAO</name>
<accession>A0A1M5DS60</accession>
<dbReference type="EMBL" id="FQVQ01000016">
    <property type="protein sequence ID" value="SHF69790.1"/>
    <property type="molecule type" value="Genomic_DNA"/>
</dbReference>
<dbReference type="RefSeq" id="WP_073364818.1">
    <property type="nucleotide sequence ID" value="NZ_FQVQ01000016.1"/>
</dbReference>
<evidence type="ECO:0000313" key="5">
    <source>
        <dbReference type="Proteomes" id="UP000184147"/>
    </source>
</evidence>
<keyword evidence="1 2" id="KW-0732">Signal</keyword>
<dbReference type="Gene3D" id="3.40.50.1820">
    <property type="entry name" value="alpha/beta hydrolase"/>
    <property type="match status" value="1"/>
</dbReference>
<evidence type="ECO:0000256" key="1">
    <source>
        <dbReference type="ARBA" id="ARBA00022729"/>
    </source>
</evidence>
<dbReference type="OrthoDB" id="1466228at2"/>
<dbReference type="PANTHER" id="PTHR33428">
    <property type="entry name" value="CHLOROPHYLLASE-2, CHLOROPLASTIC"/>
    <property type="match status" value="1"/>
</dbReference>
<dbReference type="SUPFAM" id="SSF53474">
    <property type="entry name" value="alpha/beta-Hydrolases"/>
    <property type="match status" value="1"/>
</dbReference>
<dbReference type="NCBIfam" id="TIGR04183">
    <property type="entry name" value="Por_Secre_tail"/>
    <property type="match status" value="1"/>
</dbReference>
<dbReference type="InterPro" id="IPR026444">
    <property type="entry name" value="Secre_tail"/>
</dbReference>
<dbReference type="InterPro" id="IPR041127">
    <property type="entry name" value="PET_hydrolase/cutinase-like"/>
</dbReference>
<dbReference type="Proteomes" id="UP000184147">
    <property type="component" value="Unassembled WGS sequence"/>
</dbReference>
<evidence type="ECO:0000256" key="2">
    <source>
        <dbReference type="SAM" id="SignalP"/>
    </source>
</evidence>
<organism evidence="4 5">
    <name type="scientific">Flavobacterium fontis</name>
    <dbReference type="NCBI Taxonomy" id="1124188"/>
    <lineage>
        <taxon>Bacteria</taxon>
        <taxon>Pseudomonadati</taxon>
        <taxon>Bacteroidota</taxon>
        <taxon>Flavobacteriia</taxon>
        <taxon>Flavobacteriales</taxon>
        <taxon>Flavobacteriaceae</taxon>
        <taxon>Flavobacterium</taxon>
    </lineage>
</organism>
<evidence type="ECO:0000259" key="3">
    <source>
        <dbReference type="Pfam" id="PF12740"/>
    </source>
</evidence>
<dbReference type="PANTHER" id="PTHR33428:SF14">
    <property type="entry name" value="CARBOXYLESTERASE TYPE B DOMAIN-CONTAINING PROTEIN"/>
    <property type="match status" value="1"/>
</dbReference>
<dbReference type="InterPro" id="IPR029058">
    <property type="entry name" value="AB_hydrolase_fold"/>
</dbReference>
<gene>
    <name evidence="4" type="ORF">SAMN05444377_11626</name>
</gene>
<dbReference type="STRING" id="1124188.SAMN05444377_11626"/>
<sequence>MRYILYFLFVWISVSAQPFAIGSTAITFTDVTRNNRSVGTQIYYPAVSAGTDTPVASGSFPVIAFGHGFVMNVGAYQNIWELLVPQGYIVALPTTEGGFSPSHLNFAQDLAFVITQIKAQNTQNGAFFFQRIHPKAGVMGHSMGGGSAHLAAALGAPIDALCTLAPAETNPSAISASQNITLPSLVIAGSNDCITPPNTNQLPMYNALPSGTCKAYLSITGGSHCQMANSNFNCSFGEATCAPGPTITRSQQQAILHSYLLLWMNAQLKDSCSDRDQLLQLLNAANGVTAQWQCTSCALDLANLPQEKGLRLANPMLSTLSIPLPATAIQSLILRDIQGKIVLEKNNSATIAVDFLAAGTYILELTTKSGERYQQKLMKQ</sequence>
<reference evidence="4 5" key="1">
    <citation type="submission" date="2016-11" db="EMBL/GenBank/DDBJ databases">
        <authorList>
            <person name="Jaros S."/>
            <person name="Januszkiewicz K."/>
            <person name="Wedrychowicz H."/>
        </authorList>
    </citation>
    <scope>NUCLEOTIDE SEQUENCE [LARGE SCALE GENOMIC DNA]</scope>
    <source>
        <strain evidence="4 5">DSM 25660</strain>
    </source>
</reference>
<proteinExistence type="predicted"/>
<feature type="signal peptide" evidence="2">
    <location>
        <begin position="1"/>
        <end position="20"/>
    </location>
</feature>
<dbReference type="AlphaFoldDB" id="A0A1M5DS60"/>
<evidence type="ECO:0000313" key="4">
    <source>
        <dbReference type="EMBL" id="SHF69790.1"/>
    </source>
</evidence>
<protein>
    <submittedName>
        <fullName evidence="4">Por secretion system C-terminal sorting domain-containing protein</fullName>
    </submittedName>
</protein>
<keyword evidence="5" id="KW-1185">Reference proteome</keyword>
<feature type="chain" id="PRO_5042610157" evidence="2">
    <location>
        <begin position="21"/>
        <end position="380"/>
    </location>
</feature>
<feature type="domain" description="PET hydrolase/cutinase-like" evidence="3">
    <location>
        <begin position="22"/>
        <end position="233"/>
    </location>
</feature>